<dbReference type="SUPFAM" id="SSF51182">
    <property type="entry name" value="RmlC-like cupins"/>
    <property type="match status" value="1"/>
</dbReference>
<dbReference type="GO" id="GO:0004475">
    <property type="term" value="F:mannose-1-phosphate guanylyltransferase (GTP) activity"/>
    <property type="evidence" value="ECO:0007669"/>
    <property type="project" value="TreeGrafter"/>
</dbReference>
<feature type="domain" description="Mannose-6-phosphate isomerase type II C-terminal" evidence="1">
    <location>
        <begin position="6"/>
        <end position="109"/>
    </location>
</feature>
<dbReference type="InterPro" id="IPR051161">
    <property type="entry name" value="Mannose-6P_isomerase_type2"/>
</dbReference>
<dbReference type="InterPro" id="IPR014710">
    <property type="entry name" value="RmlC-like_jellyroll"/>
</dbReference>
<dbReference type="GO" id="GO:0009298">
    <property type="term" value="P:GDP-mannose biosynthetic process"/>
    <property type="evidence" value="ECO:0007669"/>
    <property type="project" value="TreeGrafter"/>
</dbReference>
<protein>
    <recommendedName>
        <fullName evidence="1">Mannose-6-phosphate isomerase type II C-terminal domain-containing protein</fullName>
    </recommendedName>
</protein>
<organism evidence="2">
    <name type="scientific">marine sediment metagenome</name>
    <dbReference type="NCBI Taxonomy" id="412755"/>
    <lineage>
        <taxon>unclassified sequences</taxon>
        <taxon>metagenomes</taxon>
        <taxon>ecological metagenomes</taxon>
    </lineage>
</organism>
<reference evidence="2" key="1">
    <citation type="journal article" date="2014" name="Front. Microbiol.">
        <title>High frequency of phylogenetically diverse reductive dehalogenase-homologous genes in deep subseafloor sedimentary metagenomes.</title>
        <authorList>
            <person name="Kawai M."/>
            <person name="Futagami T."/>
            <person name="Toyoda A."/>
            <person name="Takaki Y."/>
            <person name="Nishi S."/>
            <person name="Hori S."/>
            <person name="Arai W."/>
            <person name="Tsubouchi T."/>
            <person name="Morono Y."/>
            <person name="Uchiyama I."/>
            <person name="Ito T."/>
            <person name="Fujiyama A."/>
            <person name="Inagaki F."/>
            <person name="Takami H."/>
        </authorList>
    </citation>
    <scope>NUCLEOTIDE SEQUENCE</scope>
    <source>
        <strain evidence="2">Expedition CK06-06</strain>
    </source>
</reference>
<dbReference type="EMBL" id="BARS01033007">
    <property type="protein sequence ID" value="GAG20997.1"/>
    <property type="molecule type" value="Genomic_DNA"/>
</dbReference>
<evidence type="ECO:0000313" key="2">
    <source>
        <dbReference type="EMBL" id="GAG20997.1"/>
    </source>
</evidence>
<dbReference type="CDD" id="cd02213">
    <property type="entry name" value="cupin_PMI_typeII_C"/>
    <property type="match status" value="1"/>
</dbReference>
<dbReference type="InterPro" id="IPR001538">
    <property type="entry name" value="Man6P_isomerase-2_C"/>
</dbReference>
<dbReference type="GO" id="GO:0005976">
    <property type="term" value="P:polysaccharide metabolic process"/>
    <property type="evidence" value="ECO:0007669"/>
    <property type="project" value="InterPro"/>
</dbReference>
<proteinExistence type="predicted"/>
<name>X0WCT3_9ZZZZ</name>
<dbReference type="InterPro" id="IPR011051">
    <property type="entry name" value="RmlC_Cupin_sf"/>
</dbReference>
<dbReference type="PANTHER" id="PTHR46390">
    <property type="entry name" value="MANNOSE-1-PHOSPHATE GUANYLYLTRANSFERASE"/>
    <property type="match status" value="1"/>
</dbReference>
<comment type="caution">
    <text evidence="2">The sequence shown here is derived from an EMBL/GenBank/DDBJ whole genome shotgun (WGS) entry which is preliminary data.</text>
</comment>
<dbReference type="PANTHER" id="PTHR46390:SF1">
    <property type="entry name" value="MANNOSE-1-PHOSPHATE GUANYLYLTRANSFERASE"/>
    <property type="match status" value="1"/>
</dbReference>
<dbReference type="Gene3D" id="2.60.120.10">
    <property type="entry name" value="Jelly Rolls"/>
    <property type="match status" value="1"/>
</dbReference>
<sequence>MYKEIPEVRRPWGGYTILKKTNKYWVKKLFVRKHTRISLQSHQYRDEIWFILSGKIIAFIGNKNYEAKQGDVIFVPKKKKHRIEGISEACILEVAFGRVLERDIVRYEDDYGRAY</sequence>
<gene>
    <name evidence="2" type="ORF">S01H1_51164</name>
</gene>
<dbReference type="Pfam" id="PF01050">
    <property type="entry name" value="MannoseP_isomer"/>
    <property type="match status" value="1"/>
</dbReference>
<evidence type="ECO:0000259" key="1">
    <source>
        <dbReference type="Pfam" id="PF01050"/>
    </source>
</evidence>
<accession>X0WCT3</accession>
<dbReference type="AlphaFoldDB" id="X0WCT3"/>